<dbReference type="AlphaFoldDB" id="A0A6C0HDT9"/>
<feature type="compositionally biased region" description="Basic residues" evidence="1">
    <location>
        <begin position="152"/>
        <end position="163"/>
    </location>
</feature>
<feature type="region of interest" description="Disordered" evidence="1">
    <location>
        <begin position="76"/>
        <end position="96"/>
    </location>
</feature>
<proteinExistence type="predicted"/>
<evidence type="ECO:0000313" key="2">
    <source>
        <dbReference type="EMBL" id="QHT78336.1"/>
    </source>
</evidence>
<accession>A0A6C0HDT9</accession>
<protein>
    <submittedName>
        <fullName evidence="2">Uncharacterized protein</fullName>
    </submittedName>
</protein>
<evidence type="ECO:0000256" key="1">
    <source>
        <dbReference type="SAM" id="MobiDB-lite"/>
    </source>
</evidence>
<reference evidence="2" key="1">
    <citation type="journal article" date="2020" name="Nature">
        <title>Giant virus diversity and host interactions through global metagenomics.</title>
        <authorList>
            <person name="Schulz F."/>
            <person name="Roux S."/>
            <person name="Paez-Espino D."/>
            <person name="Jungbluth S."/>
            <person name="Walsh D.A."/>
            <person name="Denef V.J."/>
            <person name="McMahon K.D."/>
            <person name="Konstantinidis K.T."/>
            <person name="Eloe-Fadrosh E.A."/>
            <person name="Kyrpides N.C."/>
            <person name="Woyke T."/>
        </authorList>
    </citation>
    <scope>NUCLEOTIDE SEQUENCE</scope>
    <source>
        <strain evidence="2">GVMAG-M-3300023179-91</strain>
    </source>
</reference>
<name>A0A6C0HDT9_9ZZZZ</name>
<dbReference type="EMBL" id="MN739930">
    <property type="protein sequence ID" value="QHT78336.1"/>
    <property type="molecule type" value="Genomic_DNA"/>
</dbReference>
<feature type="region of interest" description="Disordered" evidence="1">
    <location>
        <begin position="1"/>
        <end position="60"/>
    </location>
</feature>
<sequence length="186" mass="20846">MARTMKRKMRTNKKKGNRVSKKVYKKRNLKSLRKTTKRGRRKGSRKMLGGNTQSFDANKSVVPSFNANESFIPPFDANESAIFPQGDEGHFHDDNGDLNLSFGSIVSDDTIQPDELNMNITVDTDEGDTTEETNSTLGSVVSMDESQEGGRKGKITQKRRRGKKGGENLPPTFNPYIDKVYDADHD</sequence>
<feature type="region of interest" description="Disordered" evidence="1">
    <location>
        <begin position="120"/>
        <end position="186"/>
    </location>
</feature>
<feature type="compositionally biased region" description="Basic residues" evidence="1">
    <location>
        <begin position="1"/>
        <end position="45"/>
    </location>
</feature>
<organism evidence="2">
    <name type="scientific">viral metagenome</name>
    <dbReference type="NCBI Taxonomy" id="1070528"/>
    <lineage>
        <taxon>unclassified sequences</taxon>
        <taxon>metagenomes</taxon>
        <taxon>organismal metagenomes</taxon>
    </lineage>
</organism>
<feature type="compositionally biased region" description="Polar residues" evidence="1">
    <location>
        <begin position="50"/>
        <end position="60"/>
    </location>
</feature>